<dbReference type="eggNOG" id="ENOG5030ISA">
    <property type="taxonomic scope" value="Bacteria"/>
</dbReference>
<dbReference type="Pfam" id="PF10612">
    <property type="entry name" value="Spore-coat_CotZ"/>
    <property type="match status" value="1"/>
</dbReference>
<keyword evidence="1" id="KW-0946">Virion</keyword>
<dbReference type="InterPro" id="IPR019593">
    <property type="entry name" value="Spore_coat_protein_Z/Y"/>
</dbReference>
<proteinExistence type="predicted"/>
<dbReference type="RefSeq" id="WP_034637607.1">
    <property type="nucleotide sequence ID" value="NZ_CBCSJC010000003.1"/>
</dbReference>
<protein>
    <submittedName>
        <fullName evidence="1">Spore coat protein</fullName>
    </submittedName>
</protein>
<dbReference type="Proteomes" id="UP000027822">
    <property type="component" value="Unassembled WGS sequence"/>
</dbReference>
<dbReference type="OrthoDB" id="1655185at2"/>
<name>A0A073JYV1_9BACI</name>
<dbReference type="EMBL" id="JOTN01000004">
    <property type="protein sequence ID" value="KEK20249.1"/>
    <property type="molecule type" value="Genomic_DNA"/>
</dbReference>
<keyword evidence="2" id="KW-1185">Reference proteome</keyword>
<accession>A0A073JYV1</accession>
<organism evidence="1 2">
    <name type="scientific">Bacillus manliponensis</name>
    <dbReference type="NCBI Taxonomy" id="574376"/>
    <lineage>
        <taxon>Bacteria</taxon>
        <taxon>Bacillati</taxon>
        <taxon>Bacillota</taxon>
        <taxon>Bacilli</taxon>
        <taxon>Bacillales</taxon>
        <taxon>Bacillaceae</taxon>
        <taxon>Bacillus</taxon>
        <taxon>Bacillus cereus group</taxon>
    </lineage>
</organism>
<dbReference type="STRING" id="574376.BAMA_17575"/>
<gene>
    <name evidence="1" type="ORF">BAMA_17575</name>
</gene>
<evidence type="ECO:0000313" key="1">
    <source>
        <dbReference type="EMBL" id="KEK20249.1"/>
    </source>
</evidence>
<sequence>MNEHFNDENHPHLNFHCVCSVVRFIHELQESASATCQAGCDVPFLGAHYEANAANTRPFILYTKSGKPFEAYVPSSNMTNCLSPIFRVESIDNDCYAVLRALTVYVDGEPSDANPINTYLSLPHTALHSTSSCVIVDLNSFSGIQCLRDTYVANY</sequence>
<evidence type="ECO:0000313" key="2">
    <source>
        <dbReference type="Proteomes" id="UP000027822"/>
    </source>
</evidence>
<comment type="caution">
    <text evidence="1">The sequence shown here is derived from an EMBL/GenBank/DDBJ whole genome shotgun (WGS) entry which is preliminary data.</text>
</comment>
<keyword evidence="1" id="KW-0167">Capsid protein</keyword>
<dbReference type="AlphaFoldDB" id="A0A073JYV1"/>
<reference evidence="1 2" key="1">
    <citation type="submission" date="2014-06" db="EMBL/GenBank/DDBJ databases">
        <title>Draft genome sequence of Bacillus manliponensis JCM 15802 (MCCC 1A00708).</title>
        <authorList>
            <person name="Lai Q."/>
            <person name="Liu Y."/>
            <person name="Shao Z."/>
        </authorList>
    </citation>
    <scope>NUCLEOTIDE SEQUENCE [LARGE SCALE GENOMIC DNA]</scope>
    <source>
        <strain evidence="1 2">JCM 15802</strain>
    </source>
</reference>